<keyword evidence="3" id="KW-1185">Reference proteome</keyword>
<feature type="region of interest" description="Disordered" evidence="1">
    <location>
        <begin position="1"/>
        <end position="37"/>
    </location>
</feature>
<evidence type="ECO:0000313" key="3">
    <source>
        <dbReference type="Proteomes" id="UP000076532"/>
    </source>
</evidence>
<feature type="compositionally biased region" description="Polar residues" evidence="1">
    <location>
        <begin position="13"/>
        <end position="34"/>
    </location>
</feature>
<gene>
    <name evidence="2" type="ORF">FIBSPDRAFT_854861</name>
</gene>
<organism evidence="2 3">
    <name type="scientific">Athelia psychrophila</name>
    <dbReference type="NCBI Taxonomy" id="1759441"/>
    <lineage>
        <taxon>Eukaryota</taxon>
        <taxon>Fungi</taxon>
        <taxon>Dikarya</taxon>
        <taxon>Basidiomycota</taxon>
        <taxon>Agaricomycotina</taxon>
        <taxon>Agaricomycetes</taxon>
        <taxon>Agaricomycetidae</taxon>
        <taxon>Atheliales</taxon>
        <taxon>Atheliaceae</taxon>
        <taxon>Athelia</taxon>
    </lineage>
</organism>
<feature type="compositionally biased region" description="Polar residues" evidence="1">
    <location>
        <begin position="103"/>
        <end position="112"/>
    </location>
</feature>
<accession>A0A166PXA7</accession>
<proteinExistence type="predicted"/>
<evidence type="ECO:0000313" key="2">
    <source>
        <dbReference type="EMBL" id="KZP26546.1"/>
    </source>
</evidence>
<protein>
    <submittedName>
        <fullName evidence="2">Uncharacterized protein</fullName>
    </submittedName>
</protein>
<reference evidence="2 3" key="1">
    <citation type="journal article" date="2016" name="Mol. Biol. Evol.">
        <title>Comparative Genomics of Early-Diverging Mushroom-Forming Fungi Provides Insights into the Origins of Lignocellulose Decay Capabilities.</title>
        <authorList>
            <person name="Nagy L.G."/>
            <person name="Riley R."/>
            <person name="Tritt A."/>
            <person name="Adam C."/>
            <person name="Daum C."/>
            <person name="Floudas D."/>
            <person name="Sun H."/>
            <person name="Yadav J.S."/>
            <person name="Pangilinan J."/>
            <person name="Larsson K.H."/>
            <person name="Matsuura K."/>
            <person name="Barry K."/>
            <person name="Labutti K."/>
            <person name="Kuo R."/>
            <person name="Ohm R.A."/>
            <person name="Bhattacharya S.S."/>
            <person name="Shirouzu T."/>
            <person name="Yoshinaga Y."/>
            <person name="Martin F.M."/>
            <person name="Grigoriev I.V."/>
            <person name="Hibbett D.S."/>
        </authorList>
    </citation>
    <scope>NUCLEOTIDE SEQUENCE [LARGE SCALE GENOMIC DNA]</scope>
    <source>
        <strain evidence="2 3">CBS 109695</strain>
    </source>
</reference>
<dbReference type="Proteomes" id="UP000076532">
    <property type="component" value="Unassembled WGS sequence"/>
</dbReference>
<feature type="region of interest" description="Disordered" evidence="1">
    <location>
        <begin position="101"/>
        <end position="127"/>
    </location>
</feature>
<dbReference type="AlphaFoldDB" id="A0A166PXA7"/>
<feature type="non-terminal residue" evidence="2">
    <location>
        <position position="1"/>
    </location>
</feature>
<dbReference type="EMBL" id="KV417514">
    <property type="protein sequence ID" value="KZP26546.1"/>
    <property type="molecule type" value="Genomic_DNA"/>
</dbReference>
<name>A0A166PXA7_9AGAM</name>
<sequence length="161" mass="17849">FSQTNCDNHEESSPLTQPLSSTNFNIENGKTTGGDSIEVEPIVPADMLTHKEIEAAQSAEAATFPPSAPTTAMDIPPRTSLLIRFVRCFQSIKAEVKAKKPFTRSSLSNRNSCDAPAPEHPEPPTRYARLPRITDAPLIIITTYSADEATTWWWRGEDYEN</sequence>
<evidence type="ECO:0000256" key="1">
    <source>
        <dbReference type="SAM" id="MobiDB-lite"/>
    </source>
</evidence>